<gene>
    <name evidence="2" type="ORF">OLC1_LOCUS10051</name>
</gene>
<dbReference type="EMBL" id="OX459120">
    <property type="protein sequence ID" value="CAI9100149.1"/>
    <property type="molecule type" value="Genomic_DNA"/>
</dbReference>
<evidence type="ECO:0000313" key="3">
    <source>
        <dbReference type="Proteomes" id="UP001161247"/>
    </source>
</evidence>
<keyword evidence="1" id="KW-1133">Transmembrane helix</keyword>
<accession>A0AAV1CZI8</accession>
<dbReference type="AlphaFoldDB" id="A0AAV1CZI8"/>
<keyword evidence="1" id="KW-0812">Transmembrane</keyword>
<dbReference type="PANTHER" id="PTHR33973:SF4">
    <property type="entry name" value="OS07G0153300 PROTEIN"/>
    <property type="match status" value="1"/>
</dbReference>
<evidence type="ECO:0000256" key="1">
    <source>
        <dbReference type="SAM" id="Phobius"/>
    </source>
</evidence>
<dbReference type="PANTHER" id="PTHR33973">
    <property type="entry name" value="OS07G0153300 PROTEIN"/>
    <property type="match status" value="1"/>
</dbReference>
<dbReference type="Proteomes" id="UP001161247">
    <property type="component" value="Chromosome 3"/>
</dbReference>
<name>A0AAV1CZI8_OLDCO</name>
<dbReference type="InterPro" id="IPR010775">
    <property type="entry name" value="DUF1365"/>
</dbReference>
<proteinExistence type="predicted"/>
<sequence>MEVFYFLGSIIFTSTTSFILSIVLFLRRLLLPSGAKHTSEYVSLYEGTVSHERRHPVRHYFWYPVRYALFDLDHATNVPPNHFSADEARQICETNGPVLLLTIPASVGYEQNPVSLFYCYDVEGSSTKLKRCIVEVTNTPWGERVSFSFDPHSVDTVAKTLQVSPFMDMFGNWSMRTTAPEDNITVTVGAKHPELGNYMTAILKLRKVSDKVATDPYLFCWLMPHKVVIWIYWQALQLWWKGLHFFEHPKYKNPNYREQCVFRDNKIQGNQSVGKQAETETINIGTSHVAVKTHSHSFIWREAKWPWK</sequence>
<evidence type="ECO:0000313" key="2">
    <source>
        <dbReference type="EMBL" id="CAI9100149.1"/>
    </source>
</evidence>
<protein>
    <submittedName>
        <fullName evidence="2">OLC1v1037089C1</fullName>
    </submittedName>
</protein>
<feature type="transmembrane region" description="Helical" evidence="1">
    <location>
        <begin position="6"/>
        <end position="26"/>
    </location>
</feature>
<organism evidence="2 3">
    <name type="scientific">Oldenlandia corymbosa var. corymbosa</name>
    <dbReference type="NCBI Taxonomy" id="529605"/>
    <lineage>
        <taxon>Eukaryota</taxon>
        <taxon>Viridiplantae</taxon>
        <taxon>Streptophyta</taxon>
        <taxon>Embryophyta</taxon>
        <taxon>Tracheophyta</taxon>
        <taxon>Spermatophyta</taxon>
        <taxon>Magnoliopsida</taxon>
        <taxon>eudicotyledons</taxon>
        <taxon>Gunneridae</taxon>
        <taxon>Pentapetalae</taxon>
        <taxon>asterids</taxon>
        <taxon>lamiids</taxon>
        <taxon>Gentianales</taxon>
        <taxon>Rubiaceae</taxon>
        <taxon>Rubioideae</taxon>
        <taxon>Spermacoceae</taxon>
        <taxon>Hedyotis-Oldenlandia complex</taxon>
        <taxon>Oldenlandia</taxon>
    </lineage>
</organism>
<dbReference type="Pfam" id="PF07103">
    <property type="entry name" value="DUF1365"/>
    <property type="match status" value="2"/>
</dbReference>
<keyword evidence="1" id="KW-0472">Membrane</keyword>
<reference evidence="2" key="1">
    <citation type="submission" date="2023-03" db="EMBL/GenBank/DDBJ databases">
        <authorList>
            <person name="Julca I."/>
        </authorList>
    </citation>
    <scope>NUCLEOTIDE SEQUENCE</scope>
</reference>
<keyword evidence="3" id="KW-1185">Reference proteome</keyword>